<dbReference type="NCBIfam" id="TIGR00147">
    <property type="entry name" value="YegS/Rv2252/BmrU family lipid kinase"/>
    <property type="match status" value="1"/>
</dbReference>
<keyword evidence="15" id="KW-1185">Reference proteome</keyword>
<dbReference type="InterPro" id="IPR017438">
    <property type="entry name" value="ATP-NAD_kinase_N"/>
</dbReference>
<name>A0ABS4TMQ1_9PSEU</name>
<proteinExistence type="inferred from homology"/>
<dbReference type="Gene3D" id="3.40.50.10330">
    <property type="entry name" value="Probable inorganic polyphosphate/atp-NAD kinase, domain 1"/>
    <property type="match status" value="1"/>
</dbReference>
<evidence type="ECO:0000313" key="15">
    <source>
        <dbReference type="Proteomes" id="UP001519332"/>
    </source>
</evidence>
<dbReference type="EMBL" id="JAGINW010000001">
    <property type="protein sequence ID" value="MBP2325680.1"/>
    <property type="molecule type" value="Genomic_DNA"/>
</dbReference>
<dbReference type="InterPro" id="IPR050187">
    <property type="entry name" value="Lipid_Phosphate_FormReg"/>
</dbReference>
<dbReference type="InterPro" id="IPR005218">
    <property type="entry name" value="Diacylglycerol/lipid_kinase"/>
</dbReference>
<evidence type="ECO:0000259" key="13">
    <source>
        <dbReference type="PROSITE" id="PS50146"/>
    </source>
</evidence>
<evidence type="ECO:0000256" key="12">
    <source>
        <dbReference type="ARBA" id="ARBA00023264"/>
    </source>
</evidence>
<dbReference type="PANTHER" id="PTHR12358:SF106">
    <property type="entry name" value="LIPID KINASE YEGS"/>
    <property type="match status" value="1"/>
</dbReference>
<keyword evidence="10" id="KW-0443">Lipid metabolism</keyword>
<keyword evidence="7 14" id="KW-0418">Kinase</keyword>
<dbReference type="EC" id="2.7.1.107" evidence="14"/>
<dbReference type="PROSITE" id="PS50146">
    <property type="entry name" value="DAGK"/>
    <property type="match status" value="1"/>
</dbReference>
<evidence type="ECO:0000256" key="11">
    <source>
        <dbReference type="ARBA" id="ARBA00023209"/>
    </source>
</evidence>
<sequence>MRAALVVCPASGLGAAARVAGSVSAALRESLDSLDQYVPQSAAETDAVLKKLVDAGTEAVVVLGGDGAAHAAVQACAETETVLAIVPAGTGNDLARALGLPKDPVEAARVVATGLAGDRRKRIDLGKVEGGGWFATVLCAGFDSAVNERVNRMSWPWGPRRYDIAIVAELAALKQARLIVRTESETLELAANSVAIGNTPYYGGGIPVCPKADPADGTLDVTVVGKASRRDLVRILPSLRTGAHIDHPAVSTLRAKSVSVAADGGWIGYADGERVGPLPLEIRCAPGAINVIAAQAS</sequence>
<organism evidence="14 15">
    <name type="scientific">Kibdelosporangium banguiense</name>
    <dbReference type="NCBI Taxonomy" id="1365924"/>
    <lineage>
        <taxon>Bacteria</taxon>
        <taxon>Bacillati</taxon>
        <taxon>Actinomycetota</taxon>
        <taxon>Actinomycetes</taxon>
        <taxon>Pseudonocardiales</taxon>
        <taxon>Pseudonocardiaceae</taxon>
        <taxon>Kibdelosporangium</taxon>
    </lineage>
</organism>
<dbReference type="Gene3D" id="2.60.200.40">
    <property type="match status" value="1"/>
</dbReference>
<evidence type="ECO:0000256" key="6">
    <source>
        <dbReference type="ARBA" id="ARBA00022741"/>
    </source>
</evidence>
<dbReference type="GO" id="GO:0016787">
    <property type="term" value="F:hydrolase activity"/>
    <property type="evidence" value="ECO:0007669"/>
    <property type="project" value="UniProtKB-KW"/>
</dbReference>
<keyword evidence="3" id="KW-0444">Lipid biosynthesis</keyword>
<accession>A0ABS4TMQ1</accession>
<keyword evidence="6" id="KW-0547">Nucleotide-binding</keyword>
<gene>
    <name evidence="14" type="ORF">JOF56_006065</name>
</gene>
<evidence type="ECO:0000256" key="4">
    <source>
        <dbReference type="ARBA" id="ARBA00022679"/>
    </source>
</evidence>
<feature type="domain" description="DAGKc" evidence="13">
    <location>
        <begin position="1"/>
        <end position="132"/>
    </location>
</feature>
<reference evidence="14 15" key="1">
    <citation type="submission" date="2021-03" db="EMBL/GenBank/DDBJ databases">
        <title>Sequencing the genomes of 1000 actinobacteria strains.</title>
        <authorList>
            <person name="Klenk H.-P."/>
        </authorList>
    </citation>
    <scope>NUCLEOTIDE SEQUENCE [LARGE SCALE GENOMIC DNA]</scope>
    <source>
        <strain evidence="14 15">DSM 46670</strain>
    </source>
</reference>
<comment type="cofactor">
    <cofactor evidence="1">
        <name>Mg(2+)</name>
        <dbReference type="ChEBI" id="CHEBI:18420"/>
    </cofactor>
</comment>
<evidence type="ECO:0000256" key="10">
    <source>
        <dbReference type="ARBA" id="ARBA00023098"/>
    </source>
</evidence>
<keyword evidence="14" id="KW-0378">Hydrolase</keyword>
<dbReference type="SMART" id="SM00046">
    <property type="entry name" value="DAGKc"/>
    <property type="match status" value="1"/>
</dbReference>
<dbReference type="PANTHER" id="PTHR12358">
    <property type="entry name" value="SPHINGOSINE KINASE"/>
    <property type="match status" value="1"/>
</dbReference>
<comment type="caution">
    <text evidence="14">The sequence shown here is derived from an EMBL/GenBank/DDBJ whole genome shotgun (WGS) entry which is preliminary data.</text>
</comment>
<keyword evidence="12" id="KW-1208">Phospholipid metabolism</keyword>
<dbReference type="Proteomes" id="UP001519332">
    <property type="component" value="Unassembled WGS sequence"/>
</dbReference>
<dbReference type="Pfam" id="PF19279">
    <property type="entry name" value="YegS_C"/>
    <property type="match status" value="1"/>
</dbReference>
<keyword evidence="5" id="KW-0479">Metal-binding</keyword>
<comment type="similarity">
    <text evidence="2">Belongs to the diacylglycerol/lipid kinase family.</text>
</comment>
<dbReference type="SUPFAM" id="SSF111331">
    <property type="entry name" value="NAD kinase/diacylglycerol kinase-like"/>
    <property type="match status" value="1"/>
</dbReference>
<dbReference type="InterPro" id="IPR016064">
    <property type="entry name" value="NAD/diacylglycerol_kinase_sf"/>
</dbReference>
<evidence type="ECO:0000256" key="5">
    <source>
        <dbReference type="ARBA" id="ARBA00022723"/>
    </source>
</evidence>
<dbReference type="RefSeq" id="WP_209642851.1">
    <property type="nucleotide sequence ID" value="NZ_JAGINW010000001.1"/>
</dbReference>
<keyword evidence="8" id="KW-0067">ATP-binding</keyword>
<keyword evidence="4 14" id="KW-0808">Transferase</keyword>
<protein>
    <submittedName>
        <fullName evidence="14">Diacylglycerol kinase (ATP)</fullName>
        <ecNumber evidence="14">2.7.1.107</ecNumber>
    </submittedName>
</protein>
<dbReference type="GO" id="GO:0004143">
    <property type="term" value="F:ATP-dependent diacylglycerol kinase activity"/>
    <property type="evidence" value="ECO:0007669"/>
    <property type="project" value="UniProtKB-EC"/>
</dbReference>
<dbReference type="InterPro" id="IPR045540">
    <property type="entry name" value="YegS/DAGK_C"/>
</dbReference>
<evidence type="ECO:0000256" key="8">
    <source>
        <dbReference type="ARBA" id="ARBA00022840"/>
    </source>
</evidence>
<evidence type="ECO:0000256" key="9">
    <source>
        <dbReference type="ARBA" id="ARBA00022842"/>
    </source>
</evidence>
<dbReference type="InterPro" id="IPR001206">
    <property type="entry name" value="Diacylglycerol_kinase_cat_dom"/>
</dbReference>
<dbReference type="Pfam" id="PF00781">
    <property type="entry name" value="DAGK_cat"/>
    <property type="match status" value="1"/>
</dbReference>
<keyword evidence="11" id="KW-0594">Phospholipid biosynthesis</keyword>
<keyword evidence="9" id="KW-0460">Magnesium</keyword>
<evidence type="ECO:0000256" key="7">
    <source>
        <dbReference type="ARBA" id="ARBA00022777"/>
    </source>
</evidence>
<evidence type="ECO:0000256" key="2">
    <source>
        <dbReference type="ARBA" id="ARBA00005983"/>
    </source>
</evidence>
<evidence type="ECO:0000256" key="3">
    <source>
        <dbReference type="ARBA" id="ARBA00022516"/>
    </source>
</evidence>
<evidence type="ECO:0000313" key="14">
    <source>
        <dbReference type="EMBL" id="MBP2325680.1"/>
    </source>
</evidence>
<evidence type="ECO:0000256" key="1">
    <source>
        <dbReference type="ARBA" id="ARBA00001946"/>
    </source>
</evidence>